<feature type="signal peptide" evidence="5">
    <location>
        <begin position="1"/>
        <end position="26"/>
    </location>
</feature>
<dbReference type="GO" id="GO:0008270">
    <property type="term" value="F:zinc ion binding"/>
    <property type="evidence" value="ECO:0007669"/>
    <property type="project" value="UniProtKB-KW"/>
</dbReference>
<reference evidence="9" key="1">
    <citation type="journal article" date="2015" name="PLoS Genet.">
        <title>Genome Sequence and Transcriptome Analyses of Chrysochromulina tobin: Metabolic Tools for Enhanced Algal Fitness in the Prominent Order Prymnesiales (Haptophyceae).</title>
        <authorList>
            <person name="Hovde B.T."/>
            <person name="Deodato C.R."/>
            <person name="Hunsperger H.M."/>
            <person name="Ryken S.A."/>
            <person name="Yost W."/>
            <person name="Jha R.K."/>
            <person name="Patterson J."/>
            <person name="Monnat R.J. Jr."/>
            <person name="Barlow S.B."/>
            <person name="Starkenburg S.R."/>
            <person name="Cattolico R.A."/>
        </authorList>
    </citation>
    <scope>NUCLEOTIDE SEQUENCE</scope>
    <source>
        <strain evidence="9">CCMP291</strain>
    </source>
</reference>
<evidence type="ECO:0000313" key="8">
    <source>
        <dbReference type="EMBL" id="KOO25319.1"/>
    </source>
</evidence>
<keyword evidence="5" id="KW-0732">Signal</keyword>
<keyword evidence="9" id="KW-1185">Reference proteome</keyword>
<dbReference type="Pfam" id="PF07496">
    <property type="entry name" value="zf-CW"/>
    <property type="match status" value="1"/>
</dbReference>
<dbReference type="Gene3D" id="3.30.40.100">
    <property type="match status" value="1"/>
</dbReference>
<evidence type="ECO:0000259" key="6">
    <source>
        <dbReference type="PROSITE" id="PS50280"/>
    </source>
</evidence>
<evidence type="ECO:0000256" key="5">
    <source>
        <dbReference type="SAM" id="SignalP"/>
    </source>
</evidence>
<feature type="chain" id="PRO_5005601806" description="CW-type domain-containing protein" evidence="5">
    <location>
        <begin position="27"/>
        <end position="427"/>
    </location>
</feature>
<name>A0A0M0JFE9_9EUKA</name>
<feature type="compositionally biased region" description="Basic and acidic residues" evidence="4">
    <location>
        <begin position="387"/>
        <end position="411"/>
    </location>
</feature>
<feature type="domain" description="SET" evidence="6">
    <location>
        <begin position="104"/>
        <end position="239"/>
    </location>
</feature>
<feature type="compositionally biased region" description="Basic and acidic residues" evidence="4">
    <location>
        <begin position="327"/>
        <end position="342"/>
    </location>
</feature>
<dbReference type="SUPFAM" id="SSF82199">
    <property type="entry name" value="SET domain"/>
    <property type="match status" value="1"/>
</dbReference>
<dbReference type="OrthoDB" id="757982at2759"/>
<dbReference type="InterPro" id="IPR046341">
    <property type="entry name" value="SET_dom_sf"/>
</dbReference>
<accession>A0A0M0JFE9</accession>
<dbReference type="GO" id="GO:0003690">
    <property type="term" value="F:double-stranded DNA binding"/>
    <property type="evidence" value="ECO:0007669"/>
    <property type="project" value="TreeGrafter"/>
</dbReference>
<proteinExistence type="predicted"/>
<keyword evidence="1" id="KW-0479">Metal-binding</keyword>
<comment type="caution">
    <text evidence="8">The sequence shown here is derived from an EMBL/GenBank/DDBJ whole genome shotgun (WGS) entry which is preliminary data.</text>
</comment>
<evidence type="ECO:0000256" key="1">
    <source>
        <dbReference type="ARBA" id="ARBA00022723"/>
    </source>
</evidence>
<dbReference type="InterPro" id="IPR001214">
    <property type="entry name" value="SET_dom"/>
</dbReference>
<dbReference type="PANTHER" id="PTHR45660">
    <property type="entry name" value="HISTONE-LYSINE N-METHYLTRANSFERASE SETMAR"/>
    <property type="match status" value="1"/>
</dbReference>
<dbReference type="AlphaFoldDB" id="A0A0M0JFE9"/>
<dbReference type="GO" id="GO:0042054">
    <property type="term" value="F:histone methyltransferase activity"/>
    <property type="evidence" value="ECO:0007669"/>
    <property type="project" value="TreeGrafter"/>
</dbReference>
<evidence type="ECO:0000256" key="3">
    <source>
        <dbReference type="ARBA" id="ARBA00022833"/>
    </source>
</evidence>
<dbReference type="PROSITE" id="PS50280">
    <property type="entry name" value="SET"/>
    <property type="match status" value="1"/>
</dbReference>
<dbReference type="Proteomes" id="UP000037460">
    <property type="component" value="Unassembled WGS sequence"/>
</dbReference>
<organism evidence="8 9">
    <name type="scientific">Chrysochromulina tobinii</name>
    <dbReference type="NCBI Taxonomy" id="1460289"/>
    <lineage>
        <taxon>Eukaryota</taxon>
        <taxon>Haptista</taxon>
        <taxon>Haptophyta</taxon>
        <taxon>Prymnesiophyceae</taxon>
        <taxon>Prymnesiales</taxon>
        <taxon>Chrysochromulinaceae</taxon>
        <taxon>Chrysochromulina</taxon>
    </lineage>
</organism>
<dbReference type="EMBL" id="JWZX01002991">
    <property type="protein sequence ID" value="KOO25319.1"/>
    <property type="molecule type" value="Genomic_DNA"/>
</dbReference>
<keyword evidence="3" id="KW-0862">Zinc</keyword>
<evidence type="ECO:0000313" key="9">
    <source>
        <dbReference type="Proteomes" id="UP000037460"/>
    </source>
</evidence>
<evidence type="ECO:0008006" key="10">
    <source>
        <dbReference type="Google" id="ProtNLM"/>
    </source>
</evidence>
<dbReference type="PROSITE" id="PS51050">
    <property type="entry name" value="ZF_CW"/>
    <property type="match status" value="1"/>
</dbReference>
<feature type="domain" description="CW-type" evidence="7">
    <location>
        <begin position="264"/>
        <end position="318"/>
    </location>
</feature>
<dbReference type="SMART" id="SM00317">
    <property type="entry name" value="SET"/>
    <property type="match status" value="1"/>
</dbReference>
<dbReference type="InterPro" id="IPR051357">
    <property type="entry name" value="H3K9_HMTase_SUVAR3-9"/>
</dbReference>
<keyword evidence="2" id="KW-0863">Zinc-finger</keyword>
<dbReference type="InterPro" id="IPR011124">
    <property type="entry name" value="Znf_CW"/>
</dbReference>
<dbReference type="PANTHER" id="PTHR45660:SF13">
    <property type="entry name" value="HISTONE-LYSINE N-METHYLTRANSFERASE SETMAR"/>
    <property type="match status" value="1"/>
</dbReference>
<sequence length="427" mass="48111">MAPNKWLRIPISFGTHIFFFCFHSEAATSVTSDTVQDLRCGNGEAKAIDMGAQMAAQAEEAAARCGYQEVRCSLMVTAEGEQRPIKLSGLALELPSEWEHVPYDSLRAFDTGTERGLGVCCTQPIRKHQIVGEACGRVLSDAQYNALVREEGEYIFSFDDEMLERKRLARDELRYIDLRKYGNLMRLLNDEQMDPPLRLVYWPPAPPAGAAATEQLPQRIFLQAARAIPALAELTWDYGEEYYRSWLMDEVDCEAEEGTDSEADWVEENWACCDKCEKWRRLPAGPEYCDAALPEKWFCYMNPNTHRNSCDKREERMGVDEIWEGAEAARRPSGEREGDAMRVDGTTGPSAEADGSTSRKRAPGVPTVVLDSFLANQSDSSDSEETREEKRANRAELKRQRQEDWVKRRGGEPTAHGPSSPVDTSKT</sequence>
<dbReference type="Gene3D" id="2.170.270.10">
    <property type="entry name" value="SET domain"/>
    <property type="match status" value="1"/>
</dbReference>
<protein>
    <recommendedName>
        <fullName evidence="10">CW-type domain-containing protein</fullName>
    </recommendedName>
</protein>
<evidence type="ECO:0000259" key="7">
    <source>
        <dbReference type="PROSITE" id="PS51050"/>
    </source>
</evidence>
<evidence type="ECO:0000256" key="4">
    <source>
        <dbReference type="SAM" id="MobiDB-lite"/>
    </source>
</evidence>
<gene>
    <name evidence="8" type="ORF">Ctob_008436</name>
</gene>
<feature type="region of interest" description="Disordered" evidence="4">
    <location>
        <begin position="325"/>
        <end position="427"/>
    </location>
</feature>
<evidence type="ECO:0000256" key="2">
    <source>
        <dbReference type="ARBA" id="ARBA00022771"/>
    </source>
</evidence>
<dbReference type="Pfam" id="PF00856">
    <property type="entry name" value="SET"/>
    <property type="match status" value="1"/>
</dbReference>